<evidence type="ECO:0000256" key="5">
    <source>
        <dbReference type="ARBA" id="ARBA00022692"/>
    </source>
</evidence>
<dbReference type="PANTHER" id="PTHR36838">
    <property type="entry name" value="AUXIN EFFLUX CARRIER FAMILY PROTEIN"/>
    <property type="match status" value="1"/>
</dbReference>
<evidence type="ECO:0000256" key="7">
    <source>
        <dbReference type="ARBA" id="ARBA00023136"/>
    </source>
</evidence>
<keyword evidence="4" id="KW-1003">Cell membrane</keyword>
<dbReference type="PANTHER" id="PTHR36838:SF1">
    <property type="entry name" value="SLR1864 PROTEIN"/>
    <property type="match status" value="1"/>
</dbReference>
<proteinExistence type="inferred from homology"/>
<dbReference type="InterPro" id="IPR038770">
    <property type="entry name" value="Na+/solute_symporter_sf"/>
</dbReference>
<keyword evidence="5 8" id="KW-0812">Transmembrane</keyword>
<protein>
    <submittedName>
        <fullName evidence="9">AEC family transporter</fullName>
    </submittedName>
</protein>
<sequence>MIEITASVFCTSLGAFLFRREIIPRSVPNLLGRLLYWLGVPLQILVLTRKSNLSQSIWLPPILTIAILLLGLGLAYVSLQLLKQLTQYRSVSWVKQLSDSFYPSDRAERGSFVLASILGNTGFIGLAIVPAFVSQDYLVWVVLYGVTHNLIGSYGLGVFLASYFGQTTANHKWKAAWRDILRVPALWAFALGYYSKPWQIVSFIDPLLQAIVYLVIPGAFLLIGMQLSRLQGIQNLRAAIIPSTIKTFVLPILAGMAITFLGFPHEARLALVLMSGMPSAFANAILAEEYNLNRSLAASTIVLSTVLLPLVLPLWLYLFR</sequence>
<evidence type="ECO:0000256" key="6">
    <source>
        <dbReference type="ARBA" id="ARBA00022989"/>
    </source>
</evidence>
<feature type="transmembrane region" description="Helical" evidence="8">
    <location>
        <begin position="296"/>
        <end position="318"/>
    </location>
</feature>
<feature type="transmembrane region" description="Helical" evidence="8">
    <location>
        <begin position="112"/>
        <end position="133"/>
    </location>
</feature>
<reference evidence="9 10" key="1">
    <citation type="journal article" date="2015" name="Genome Announc.">
        <title>Draft Genome Sequence of the Terrestrial Cyanobacterium Scytonema millei VB511283, Isolated from Eastern India.</title>
        <authorList>
            <person name="Sen D."/>
            <person name="Chandrababunaidu M.M."/>
            <person name="Singh D."/>
            <person name="Sanghi N."/>
            <person name="Ghorai A."/>
            <person name="Mishra G.P."/>
            <person name="Madduluri M."/>
            <person name="Adhikary S.P."/>
            <person name="Tripathy S."/>
        </authorList>
    </citation>
    <scope>NUCLEOTIDE SEQUENCE [LARGE SCALE GENOMIC DNA]</scope>
    <source>
        <strain evidence="9 10">VB511283</strain>
    </source>
</reference>
<comment type="similarity">
    <text evidence="2">Belongs to the auxin efflux carrier (TC 2.A.69) family.</text>
</comment>
<evidence type="ECO:0000256" key="8">
    <source>
        <dbReference type="SAM" id="Phobius"/>
    </source>
</evidence>
<dbReference type="EMBL" id="JTJC03000009">
    <property type="protein sequence ID" value="NHC37578.1"/>
    <property type="molecule type" value="Genomic_DNA"/>
</dbReference>
<dbReference type="GO" id="GO:0005886">
    <property type="term" value="C:plasma membrane"/>
    <property type="evidence" value="ECO:0007669"/>
    <property type="project" value="UniProtKB-SubCell"/>
</dbReference>
<evidence type="ECO:0000256" key="1">
    <source>
        <dbReference type="ARBA" id="ARBA00004651"/>
    </source>
</evidence>
<dbReference type="AlphaFoldDB" id="A0A9X5EA26"/>
<dbReference type="Pfam" id="PF03547">
    <property type="entry name" value="Mem_trans"/>
    <property type="match status" value="1"/>
</dbReference>
<accession>A0A9X5EA26</accession>
<evidence type="ECO:0000313" key="10">
    <source>
        <dbReference type="Proteomes" id="UP000031532"/>
    </source>
</evidence>
<dbReference type="Gene3D" id="1.20.1530.20">
    <property type="match status" value="1"/>
</dbReference>
<feature type="transmembrane region" description="Helical" evidence="8">
    <location>
        <begin position="139"/>
        <end position="164"/>
    </location>
</feature>
<dbReference type="InterPro" id="IPR004776">
    <property type="entry name" value="Mem_transp_PIN-like"/>
</dbReference>
<feature type="transmembrane region" description="Helical" evidence="8">
    <location>
        <begin position="269"/>
        <end position="287"/>
    </location>
</feature>
<dbReference type="Proteomes" id="UP000031532">
    <property type="component" value="Unassembled WGS sequence"/>
</dbReference>
<keyword evidence="7 8" id="KW-0472">Membrane</keyword>
<name>A0A9X5EA26_9CYAN</name>
<feature type="transmembrane region" description="Helical" evidence="8">
    <location>
        <begin position="27"/>
        <end position="46"/>
    </location>
</feature>
<comment type="caution">
    <text evidence="9">The sequence shown here is derived from an EMBL/GenBank/DDBJ whole genome shotgun (WGS) entry which is preliminary data.</text>
</comment>
<gene>
    <name evidence="9" type="ORF">QH73_0023570</name>
</gene>
<feature type="transmembrane region" description="Helical" evidence="8">
    <location>
        <begin position="239"/>
        <end position="263"/>
    </location>
</feature>
<dbReference type="GO" id="GO:0055085">
    <property type="term" value="P:transmembrane transport"/>
    <property type="evidence" value="ECO:0007669"/>
    <property type="project" value="InterPro"/>
</dbReference>
<dbReference type="OrthoDB" id="419762at2"/>
<organism evidence="9 10">
    <name type="scientific">Scytonema millei VB511283</name>
    <dbReference type="NCBI Taxonomy" id="1245923"/>
    <lineage>
        <taxon>Bacteria</taxon>
        <taxon>Bacillati</taxon>
        <taxon>Cyanobacteriota</taxon>
        <taxon>Cyanophyceae</taxon>
        <taxon>Nostocales</taxon>
        <taxon>Scytonemataceae</taxon>
        <taxon>Scytonema</taxon>
    </lineage>
</organism>
<keyword evidence="6 8" id="KW-1133">Transmembrane helix</keyword>
<keyword evidence="3" id="KW-0813">Transport</keyword>
<evidence type="ECO:0000313" key="9">
    <source>
        <dbReference type="EMBL" id="NHC37578.1"/>
    </source>
</evidence>
<keyword evidence="10" id="KW-1185">Reference proteome</keyword>
<feature type="transmembrane region" description="Helical" evidence="8">
    <location>
        <begin position="207"/>
        <end position="227"/>
    </location>
</feature>
<comment type="subcellular location">
    <subcellularLocation>
        <location evidence="1">Cell membrane</location>
        <topology evidence="1">Multi-pass membrane protein</topology>
    </subcellularLocation>
</comment>
<dbReference type="RefSeq" id="WP_039713527.1">
    <property type="nucleotide sequence ID" value="NZ_JTJC03000009.1"/>
</dbReference>
<evidence type="ECO:0000256" key="4">
    <source>
        <dbReference type="ARBA" id="ARBA00022475"/>
    </source>
</evidence>
<evidence type="ECO:0000256" key="3">
    <source>
        <dbReference type="ARBA" id="ARBA00022448"/>
    </source>
</evidence>
<feature type="transmembrane region" description="Helical" evidence="8">
    <location>
        <begin position="58"/>
        <end position="79"/>
    </location>
</feature>
<evidence type="ECO:0000256" key="2">
    <source>
        <dbReference type="ARBA" id="ARBA00010145"/>
    </source>
</evidence>